<keyword evidence="2" id="KW-1185">Reference proteome</keyword>
<sequence>YPEQRVLSWFTDTHIASHTSYTTAEPLLPSNFSTLDFRAPPPQQMHVVVNPIRKTG</sequence>
<name>A0A5E4BEW5_MARMO</name>
<evidence type="ECO:0000313" key="2">
    <source>
        <dbReference type="Proteomes" id="UP000335636"/>
    </source>
</evidence>
<dbReference type="AlphaFoldDB" id="A0A5E4BEW5"/>
<dbReference type="EMBL" id="CABDUW010000418">
    <property type="protein sequence ID" value="VTJ68203.1"/>
    <property type="molecule type" value="Genomic_DNA"/>
</dbReference>
<proteinExistence type="predicted"/>
<organism evidence="1 2">
    <name type="scientific">Marmota monax</name>
    <name type="common">Woodchuck</name>
    <dbReference type="NCBI Taxonomy" id="9995"/>
    <lineage>
        <taxon>Eukaryota</taxon>
        <taxon>Metazoa</taxon>
        <taxon>Chordata</taxon>
        <taxon>Craniata</taxon>
        <taxon>Vertebrata</taxon>
        <taxon>Euteleostomi</taxon>
        <taxon>Mammalia</taxon>
        <taxon>Eutheria</taxon>
        <taxon>Euarchontoglires</taxon>
        <taxon>Glires</taxon>
        <taxon>Rodentia</taxon>
        <taxon>Sciuromorpha</taxon>
        <taxon>Sciuridae</taxon>
        <taxon>Xerinae</taxon>
        <taxon>Marmotini</taxon>
        <taxon>Marmota</taxon>
    </lineage>
</organism>
<evidence type="ECO:0000313" key="1">
    <source>
        <dbReference type="EMBL" id="VTJ68203.1"/>
    </source>
</evidence>
<protein>
    <submittedName>
        <fullName evidence="1">Uncharacterized protein</fullName>
    </submittedName>
</protein>
<reference evidence="1" key="1">
    <citation type="submission" date="2019-04" db="EMBL/GenBank/DDBJ databases">
        <authorList>
            <person name="Alioto T."/>
            <person name="Alioto T."/>
        </authorList>
    </citation>
    <scope>NUCLEOTIDE SEQUENCE [LARGE SCALE GENOMIC DNA]</scope>
</reference>
<accession>A0A5E4BEW5</accession>
<comment type="caution">
    <text evidence="1">The sequence shown here is derived from an EMBL/GenBank/DDBJ whole genome shotgun (WGS) entry which is preliminary data.</text>
</comment>
<dbReference type="Proteomes" id="UP000335636">
    <property type="component" value="Unassembled WGS sequence"/>
</dbReference>
<gene>
    <name evidence="1" type="ORF">MONAX_5E004081</name>
</gene>
<feature type="non-terminal residue" evidence="1">
    <location>
        <position position="1"/>
    </location>
</feature>